<evidence type="ECO:0000256" key="4">
    <source>
        <dbReference type="ARBA" id="ARBA00022475"/>
    </source>
</evidence>
<accession>A0ABU2FWU6</accession>
<comment type="catalytic activity">
    <reaction evidence="1">
        <text>ATP + protein L-histidine = ADP + protein N-phospho-L-histidine.</text>
        <dbReference type="EC" id="2.7.13.3"/>
    </reaction>
</comment>
<feature type="region of interest" description="Disordered" evidence="13">
    <location>
        <begin position="532"/>
        <end position="560"/>
    </location>
</feature>
<dbReference type="CDD" id="cd00075">
    <property type="entry name" value="HATPase"/>
    <property type="match status" value="1"/>
</dbReference>
<organism evidence="16 17">
    <name type="scientific">Halogeometricum luteum</name>
    <dbReference type="NCBI Taxonomy" id="2950537"/>
    <lineage>
        <taxon>Archaea</taxon>
        <taxon>Methanobacteriati</taxon>
        <taxon>Methanobacteriota</taxon>
        <taxon>Stenosarchaea group</taxon>
        <taxon>Halobacteria</taxon>
        <taxon>Halobacteriales</taxon>
        <taxon>Haloferacaceae</taxon>
        <taxon>Halogeometricum</taxon>
    </lineage>
</organism>
<feature type="domain" description="HAMP" evidence="15">
    <location>
        <begin position="267"/>
        <end position="319"/>
    </location>
</feature>
<dbReference type="Proteomes" id="UP001254813">
    <property type="component" value="Unassembled WGS sequence"/>
</dbReference>
<evidence type="ECO:0000256" key="12">
    <source>
        <dbReference type="ARBA" id="ARBA00023224"/>
    </source>
</evidence>
<dbReference type="EC" id="2.7.13.3" evidence="3"/>
<dbReference type="InterPro" id="IPR029151">
    <property type="entry name" value="Sensor-like_sf"/>
</dbReference>
<evidence type="ECO:0000256" key="3">
    <source>
        <dbReference type="ARBA" id="ARBA00012438"/>
    </source>
</evidence>
<keyword evidence="16" id="KW-0547">Nucleotide-binding</keyword>
<dbReference type="PROSITE" id="PS50109">
    <property type="entry name" value="HIS_KIN"/>
    <property type="match status" value="1"/>
</dbReference>
<dbReference type="InterPro" id="IPR003660">
    <property type="entry name" value="HAMP_dom"/>
</dbReference>
<dbReference type="PANTHER" id="PTHR45436">
    <property type="entry name" value="SENSOR HISTIDINE KINASE YKOH"/>
    <property type="match status" value="1"/>
</dbReference>
<feature type="domain" description="Histidine kinase" evidence="14">
    <location>
        <begin position="334"/>
        <end position="537"/>
    </location>
</feature>
<evidence type="ECO:0000256" key="6">
    <source>
        <dbReference type="ARBA" id="ARBA00022679"/>
    </source>
</evidence>
<proteinExistence type="predicted"/>
<dbReference type="GO" id="GO:0005524">
    <property type="term" value="F:ATP binding"/>
    <property type="evidence" value="ECO:0007669"/>
    <property type="project" value="UniProtKB-KW"/>
</dbReference>
<comment type="caution">
    <text evidence="16">The sequence shown here is derived from an EMBL/GenBank/DDBJ whole genome shotgun (WGS) entry which is preliminary data.</text>
</comment>
<dbReference type="Pfam" id="PF02743">
    <property type="entry name" value="dCache_1"/>
    <property type="match status" value="1"/>
</dbReference>
<evidence type="ECO:0000259" key="15">
    <source>
        <dbReference type="PROSITE" id="PS50885"/>
    </source>
</evidence>
<dbReference type="Gene3D" id="3.30.450.20">
    <property type="entry name" value="PAS domain"/>
    <property type="match status" value="1"/>
</dbReference>
<evidence type="ECO:0000256" key="5">
    <source>
        <dbReference type="ARBA" id="ARBA00022553"/>
    </source>
</evidence>
<evidence type="ECO:0000313" key="17">
    <source>
        <dbReference type="Proteomes" id="UP001254813"/>
    </source>
</evidence>
<feature type="compositionally biased region" description="Acidic residues" evidence="13">
    <location>
        <begin position="542"/>
        <end position="560"/>
    </location>
</feature>
<evidence type="ECO:0000256" key="8">
    <source>
        <dbReference type="ARBA" id="ARBA00022777"/>
    </source>
</evidence>
<protein>
    <recommendedName>
        <fullName evidence="3">histidine kinase</fullName>
        <ecNumber evidence="3">2.7.13.3</ecNumber>
    </recommendedName>
</protein>
<dbReference type="RefSeq" id="WP_310926840.1">
    <property type="nucleotide sequence ID" value="NZ_JAMQOQ010000001.1"/>
</dbReference>
<dbReference type="SUPFAM" id="SSF103190">
    <property type="entry name" value="Sensory domain-like"/>
    <property type="match status" value="1"/>
</dbReference>
<keyword evidence="5" id="KW-0597">Phosphoprotein</keyword>
<evidence type="ECO:0000313" key="16">
    <source>
        <dbReference type="EMBL" id="MDS0293006.1"/>
    </source>
</evidence>
<dbReference type="PRINTS" id="PR00344">
    <property type="entry name" value="BCTRLSENSOR"/>
</dbReference>
<dbReference type="PROSITE" id="PS50885">
    <property type="entry name" value="HAMP"/>
    <property type="match status" value="1"/>
</dbReference>
<evidence type="ECO:0000256" key="9">
    <source>
        <dbReference type="ARBA" id="ARBA00022989"/>
    </source>
</evidence>
<keyword evidence="8" id="KW-0418">Kinase</keyword>
<dbReference type="Pfam" id="PF02518">
    <property type="entry name" value="HATPase_c"/>
    <property type="match status" value="1"/>
</dbReference>
<dbReference type="PANTHER" id="PTHR45436:SF5">
    <property type="entry name" value="SENSOR HISTIDINE KINASE TRCS"/>
    <property type="match status" value="1"/>
</dbReference>
<evidence type="ECO:0000256" key="13">
    <source>
        <dbReference type="SAM" id="MobiDB-lite"/>
    </source>
</evidence>
<dbReference type="SUPFAM" id="SSF55874">
    <property type="entry name" value="ATPase domain of HSP90 chaperone/DNA topoisomerase II/histidine kinase"/>
    <property type="match status" value="1"/>
</dbReference>
<dbReference type="Gene3D" id="3.30.565.10">
    <property type="entry name" value="Histidine kinase-like ATPase, C-terminal domain"/>
    <property type="match status" value="1"/>
</dbReference>
<keyword evidence="9" id="KW-1133">Transmembrane helix</keyword>
<evidence type="ECO:0000259" key="14">
    <source>
        <dbReference type="PROSITE" id="PS50109"/>
    </source>
</evidence>
<sequence length="560" mass="59842">MKLQTKLAVVLVAVTLILSGATYGGLELYKQEELQRSESAVEESASLGASQVASSLDERADYIGYVASQPEVSNFSDNAAVIDGIVDNSRFSAVQVVDANGTVLAFDGQIDRSVREATIGADVSDEDYFTAARYRGSAVSDPEYVPARDQHLVVVSAPILREGRVVGVLAASTYVSTDTFLEPVAPLARHDQRVTVTAGDAVLYESREPFERAMTGRAAVEPYGWTVTVERDRAGLDARIRTLGVAQGVGLLSVLLLVGLLGWTEHRTTLGQTRRLLDGFEALRAGEYDRTLDLRSAEEWVQISDGFNALSAGLDERETAVREREQRLGVLNRVLRHNVRNEMNVVLGYADVVASRAEDPETVRAAETILRRGERLVAVSEKARVFDRRLDETDPVALDLVAVVESVLADAASEHPEADLTATAPESLGVRAVPGIEDAVRNVVENACLHHDGVPSVGVGIGVDGGEATVTVADDGPGIPEHERSVLAEGEETALDHGSGIGLWVTKWLVGRSGGSVAFAENDPRGSVVTLRLPLADRADGTEDADGGDETDDAGGSERR</sequence>
<name>A0ABU2FWU6_9EURY</name>
<dbReference type="InterPro" id="IPR005467">
    <property type="entry name" value="His_kinase_dom"/>
</dbReference>
<dbReference type="InterPro" id="IPR033479">
    <property type="entry name" value="dCache_1"/>
</dbReference>
<keyword evidence="6" id="KW-0808">Transferase</keyword>
<keyword evidence="16" id="KW-0067">ATP-binding</keyword>
<keyword evidence="17" id="KW-1185">Reference proteome</keyword>
<keyword evidence="10" id="KW-0902">Two-component regulatory system</keyword>
<dbReference type="EMBL" id="JAMQOQ010000001">
    <property type="protein sequence ID" value="MDS0293006.1"/>
    <property type="molecule type" value="Genomic_DNA"/>
</dbReference>
<evidence type="ECO:0000256" key="7">
    <source>
        <dbReference type="ARBA" id="ARBA00022692"/>
    </source>
</evidence>
<evidence type="ECO:0000256" key="1">
    <source>
        <dbReference type="ARBA" id="ARBA00000085"/>
    </source>
</evidence>
<evidence type="ECO:0000256" key="11">
    <source>
        <dbReference type="ARBA" id="ARBA00023136"/>
    </source>
</evidence>
<evidence type="ECO:0000256" key="10">
    <source>
        <dbReference type="ARBA" id="ARBA00023012"/>
    </source>
</evidence>
<evidence type="ECO:0000256" key="2">
    <source>
        <dbReference type="ARBA" id="ARBA00004651"/>
    </source>
</evidence>
<dbReference type="InterPro" id="IPR036890">
    <property type="entry name" value="HATPase_C_sf"/>
</dbReference>
<keyword evidence="11" id="KW-0472">Membrane</keyword>
<dbReference type="InterPro" id="IPR050428">
    <property type="entry name" value="TCS_sensor_his_kinase"/>
</dbReference>
<dbReference type="InterPro" id="IPR004358">
    <property type="entry name" value="Sig_transdc_His_kin-like_C"/>
</dbReference>
<gene>
    <name evidence="16" type="ORF">NDI79_02330</name>
</gene>
<dbReference type="InterPro" id="IPR003594">
    <property type="entry name" value="HATPase_dom"/>
</dbReference>
<keyword evidence="4" id="KW-1003">Cell membrane</keyword>
<dbReference type="SMART" id="SM00387">
    <property type="entry name" value="HATPase_c"/>
    <property type="match status" value="1"/>
</dbReference>
<reference evidence="16 17" key="1">
    <citation type="submission" date="2022-06" db="EMBL/GenBank/DDBJ databases">
        <title>Halogeometricum sp. a new haloarchaeum isolate from saline soil.</title>
        <authorList>
            <person name="Strakova D."/>
            <person name="Galisteo C."/>
            <person name="Sanchez-Porro C."/>
            <person name="Ventosa A."/>
        </authorList>
    </citation>
    <scope>NUCLEOTIDE SEQUENCE [LARGE SCALE GENOMIC DNA]</scope>
    <source>
        <strain evidence="17">S3BR25-2</strain>
    </source>
</reference>
<keyword evidence="7" id="KW-0812">Transmembrane</keyword>
<dbReference type="Gene3D" id="1.10.287.130">
    <property type="match status" value="1"/>
</dbReference>
<dbReference type="CDD" id="cd12914">
    <property type="entry name" value="PDC1_DGC_like"/>
    <property type="match status" value="1"/>
</dbReference>
<keyword evidence="12" id="KW-0807">Transducer</keyword>
<comment type="subcellular location">
    <subcellularLocation>
        <location evidence="2">Cell membrane</location>
        <topology evidence="2">Multi-pass membrane protein</topology>
    </subcellularLocation>
</comment>